<dbReference type="RefSeq" id="WP_394468809.1">
    <property type="nucleotide sequence ID" value="NZ_JBIGHY010000001.1"/>
</dbReference>
<evidence type="ECO:0000313" key="3">
    <source>
        <dbReference type="Proteomes" id="UP001606300"/>
    </source>
</evidence>
<keyword evidence="3" id="KW-1185">Reference proteome</keyword>
<dbReference type="Proteomes" id="UP001606300">
    <property type="component" value="Unassembled WGS sequence"/>
</dbReference>
<sequence length="106" mass="11277">MADIFSTSRPDAPAPTSGLADEGDHEVAAAHPHDAWVLLDEASQDLVRAGAIVDLLGLEMQASQHQLYAADIAGEFLRAASARVSDARDLIRDIDLASRSQQTPNT</sequence>
<dbReference type="EMBL" id="JBIGHY010000001">
    <property type="protein sequence ID" value="MFG6412711.1"/>
    <property type="molecule type" value="Genomic_DNA"/>
</dbReference>
<evidence type="ECO:0000256" key="1">
    <source>
        <dbReference type="SAM" id="MobiDB-lite"/>
    </source>
</evidence>
<name>A0ABW7EKZ3_9BURK</name>
<organism evidence="2 3">
    <name type="scientific">Pelomonas dachongensis</name>
    <dbReference type="NCBI Taxonomy" id="3299029"/>
    <lineage>
        <taxon>Bacteria</taxon>
        <taxon>Pseudomonadati</taxon>
        <taxon>Pseudomonadota</taxon>
        <taxon>Betaproteobacteria</taxon>
        <taxon>Burkholderiales</taxon>
        <taxon>Sphaerotilaceae</taxon>
        <taxon>Roseateles</taxon>
    </lineage>
</organism>
<proteinExistence type="predicted"/>
<reference evidence="2 3" key="1">
    <citation type="submission" date="2024-09" db="EMBL/GenBank/DDBJ databases">
        <title>Novel species of the genus Pelomonas and Roseateles isolated from streams.</title>
        <authorList>
            <person name="Lu H."/>
        </authorList>
    </citation>
    <scope>NUCLEOTIDE SEQUENCE [LARGE SCALE GENOMIC DNA]</scope>
    <source>
        <strain evidence="2 3">DC23W</strain>
    </source>
</reference>
<protein>
    <submittedName>
        <fullName evidence="2">Uncharacterized protein</fullName>
    </submittedName>
</protein>
<gene>
    <name evidence="2" type="ORF">ACG02S_02245</name>
</gene>
<evidence type="ECO:0000313" key="2">
    <source>
        <dbReference type="EMBL" id="MFG6412711.1"/>
    </source>
</evidence>
<accession>A0ABW7EKZ3</accession>
<feature type="region of interest" description="Disordered" evidence="1">
    <location>
        <begin position="1"/>
        <end position="24"/>
    </location>
</feature>
<comment type="caution">
    <text evidence="2">The sequence shown here is derived from an EMBL/GenBank/DDBJ whole genome shotgun (WGS) entry which is preliminary data.</text>
</comment>